<dbReference type="InterPro" id="IPR043502">
    <property type="entry name" value="DNA/RNA_pol_sf"/>
</dbReference>
<dbReference type="AlphaFoldDB" id="A0AAW2S0S4"/>
<dbReference type="InterPro" id="IPR043128">
    <property type="entry name" value="Rev_trsase/Diguanyl_cyclase"/>
</dbReference>
<protein>
    <submittedName>
        <fullName evidence="1">Uncharacterized protein</fullName>
    </submittedName>
</protein>
<dbReference type="InterPro" id="IPR050951">
    <property type="entry name" value="Retrovirus_Pol_polyprotein"/>
</dbReference>
<reference evidence="1" key="2">
    <citation type="journal article" date="2024" name="Plant">
        <title>Genomic evolution and insights into agronomic trait innovations of Sesamum species.</title>
        <authorList>
            <person name="Miao H."/>
            <person name="Wang L."/>
            <person name="Qu L."/>
            <person name="Liu H."/>
            <person name="Sun Y."/>
            <person name="Le M."/>
            <person name="Wang Q."/>
            <person name="Wei S."/>
            <person name="Zheng Y."/>
            <person name="Lin W."/>
            <person name="Duan Y."/>
            <person name="Cao H."/>
            <person name="Xiong S."/>
            <person name="Wang X."/>
            <person name="Wei L."/>
            <person name="Li C."/>
            <person name="Ma Q."/>
            <person name="Ju M."/>
            <person name="Zhao R."/>
            <person name="Li G."/>
            <person name="Mu C."/>
            <person name="Tian Q."/>
            <person name="Mei H."/>
            <person name="Zhang T."/>
            <person name="Gao T."/>
            <person name="Zhang H."/>
        </authorList>
    </citation>
    <scope>NUCLEOTIDE SEQUENCE</scope>
    <source>
        <strain evidence="1">G02</strain>
    </source>
</reference>
<dbReference type="SUPFAM" id="SSF56672">
    <property type="entry name" value="DNA/RNA polymerases"/>
    <property type="match status" value="1"/>
</dbReference>
<proteinExistence type="predicted"/>
<comment type="caution">
    <text evidence="1">The sequence shown here is derived from an EMBL/GenBank/DDBJ whole genome shotgun (WGS) entry which is preliminary data.</text>
</comment>
<dbReference type="PANTHER" id="PTHR37984">
    <property type="entry name" value="PROTEIN CBG26694"/>
    <property type="match status" value="1"/>
</dbReference>
<dbReference type="PANTHER" id="PTHR37984:SF5">
    <property type="entry name" value="PROTEIN NYNRIN-LIKE"/>
    <property type="match status" value="1"/>
</dbReference>
<evidence type="ECO:0000313" key="1">
    <source>
        <dbReference type="EMBL" id="KAL0385958.1"/>
    </source>
</evidence>
<organism evidence="1">
    <name type="scientific">Sesamum radiatum</name>
    <name type="common">Black benniseed</name>
    <dbReference type="NCBI Taxonomy" id="300843"/>
    <lineage>
        <taxon>Eukaryota</taxon>
        <taxon>Viridiplantae</taxon>
        <taxon>Streptophyta</taxon>
        <taxon>Embryophyta</taxon>
        <taxon>Tracheophyta</taxon>
        <taxon>Spermatophyta</taxon>
        <taxon>Magnoliopsida</taxon>
        <taxon>eudicotyledons</taxon>
        <taxon>Gunneridae</taxon>
        <taxon>Pentapetalae</taxon>
        <taxon>asterids</taxon>
        <taxon>lamiids</taxon>
        <taxon>Lamiales</taxon>
        <taxon>Pedaliaceae</taxon>
        <taxon>Sesamum</taxon>
    </lineage>
</organism>
<sequence length="167" mass="19542">MERIKPVEEYKEIKLILGEPNKTTRIGLHMSLQMETLTIDFLRKNTYMFVWIPLDFKGIDPEVIVHKLNVDPQAKPVKQKKRSFMVEPNRIIKKEGIEANLEKIEAIMQMSSPKIIKDVKKLIGKITSLARFISRSADRNLPFFKMLPKVKDFQWTEECEQSLKGLK</sequence>
<accession>A0AAW2S0S4</accession>
<reference evidence="1" key="1">
    <citation type="submission" date="2020-06" db="EMBL/GenBank/DDBJ databases">
        <authorList>
            <person name="Li T."/>
            <person name="Hu X."/>
            <person name="Zhang T."/>
            <person name="Song X."/>
            <person name="Zhang H."/>
            <person name="Dai N."/>
            <person name="Sheng W."/>
            <person name="Hou X."/>
            <person name="Wei L."/>
        </authorList>
    </citation>
    <scope>NUCLEOTIDE SEQUENCE</scope>
    <source>
        <strain evidence="1">G02</strain>
        <tissue evidence="1">Leaf</tissue>
    </source>
</reference>
<name>A0AAW2S0S4_SESRA</name>
<dbReference type="EMBL" id="JACGWJ010000012">
    <property type="protein sequence ID" value="KAL0385958.1"/>
    <property type="molecule type" value="Genomic_DNA"/>
</dbReference>
<dbReference type="Gene3D" id="3.30.70.270">
    <property type="match status" value="1"/>
</dbReference>
<gene>
    <name evidence="1" type="ORF">Sradi_2990100</name>
</gene>